<sequence length="1479" mass="158939">MYELSRVRLHSVGPKAARYQDVTLDLRGVGAPVTGPAQPSFFDDGRAPLRPSPASVLFAENGNGKSVLIKLIFSVMLPGKRQVVGTTNSRALENFVLAGDVSHVVLEWQHTVTGEVVVTGKVAAWRGHAVSSDPTRLVETWYSFRPTDTLSLDTLPFTQDGRLVELAGFRDRLSEAHKEDARLQLVWEQVHGVWTEHLNTLGLDSELFAYQRTMNAGEGEAADAFTFKSDEAFVDWLLTSVTDEEDPRGLADVLEGYAATLSQRDALAAERDFISGALDRLTPLAGAAEAARDAASADQQAARAAGRFATSIRERLTQERSRVGALQQGLDTAQEREGAAESDHRRLREIVAELRRRVAGMRLADAERSAQALDASLDDARSVVEAWRVTDALLALGEAQQKAAALRAVVGDQESKAAPTLAARDRAATRLVQGLLARAADADALVAQADARARDLKAQIDAVSAEADGHGKAAGTHGARAVELDERIQAAQAAVAAAVEEGLVAADQEPEAAARQAEQAERALSDRMRQAADAQREAAADRVEAARAARAADQALSDARHAAAAAEQAHADAQARTQALSGEERLAALLGADEVRLPSDAPVLQERLVAAVAAADQERMQLRMDDAADRKVLDALGTGGLLPPSADVAAVKDALEQAGIPSYAGWEYLSQLPAHQQPRVLATYPHLVDGVVLHSPQHLDEARQVLTDARLLPRTVVAVGTTVALADLDAPAPAGLGLIVPPNPAMYDDDLAEAERQHLEGVHEERMGRLAALTAQIDADRALAGRLDRWLTAFPGEHLAALADAHDAAARALADAESRAAAAQERLDQSEARTRELAEALDALRAEQDVARALTGRLSMLARDVAHVTASTRTLAAAHEDAARAEAAATDARRRVAALREQLEQTLGDRHAQARNADDARAEISGVTGGGSALDAAVDTEADATPQDVPTLRAAYRAAVDAYAKVEVGADLRVDLERAEAIESDARAAVERLEAPVRAAATALLATPDGGDAPARAAAARRAVERVRELELRTREAAEQIGALREDHRRHPRHDRPLEPYGAPEDVEHGAGLIDRATADEVAAAERHEDARRQLREAAEQVAEVQKDVDVYGVLAERVADLRLDPADDDVEPFAGDQHLARERCEQVLRAAAASRTRLAEATAELRDASKALSRYAASPQFDAVESLVQRQIRDVDLDELPGHAAEWEDALRPRLRTLRDDLAQIERHRTQLTARLRGLVEVALTTLRSAEKVSVLPDTLGDWGGQKFLRIRFADPDPTLLDEQLAQVIDAAASRGDKPRKRDGMSLLLQGVHAALPQGVKVEMLKPDASLRTERVRIADVAHVYSGGQLLTSAIVLYCTMAALRANDRGISGRRHAGVLFLDNPIGRASAGYLLDLQLGVAAALGVQLVYTTGLFDTNALSVFPLIVRLRNDRDLRTGMRYLIVEDEIRAQLDALGEDDGTGRLTSTRIYRKPVTTG</sequence>
<feature type="coiled-coil region" evidence="1">
    <location>
        <begin position="875"/>
        <end position="909"/>
    </location>
</feature>
<protein>
    <recommendedName>
        <fullName evidence="4">Chromosome segregation ATPase</fullName>
    </recommendedName>
</protein>
<evidence type="ECO:0000313" key="2">
    <source>
        <dbReference type="EMBL" id="UUI75239.1"/>
    </source>
</evidence>
<organism evidence="2 3">
    <name type="scientific">Cellulomonas chengniuliangii</name>
    <dbReference type="NCBI Taxonomy" id="2968084"/>
    <lineage>
        <taxon>Bacteria</taxon>
        <taxon>Bacillati</taxon>
        <taxon>Actinomycetota</taxon>
        <taxon>Actinomycetes</taxon>
        <taxon>Micrococcales</taxon>
        <taxon>Cellulomonadaceae</taxon>
        <taxon>Cellulomonas</taxon>
    </lineage>
</organism>
<feature type="coiled-coil region" evidence="1">
    <location>
        <begin position="1152"/>
        <end position="1179"/>
    </location>
</feature>
<accession>A0ABY5KYJ2</accession>
<dbReference type="PANTHER" id="PTHR23159:SF60">
    <property type="entry name" value="SPINDLE ASSEMBLY ABNORMAL PROTEIN 4"/>
    <property type="match status" value="1"/>
</dbReference>
<dbReference type="Proteomes" id="UP001316189">
    <property type="component" value="Chromosome"/>
</dbReference>
<feature type="coiled-coil region" evidence="1">
    <location>
        <begin position="1081"/>
        <end position="1108"/>
    </location>
</feature>
<feature type="coiled-coil region" evidence="1">
    <location>
        <begin position="799"/>
        <end position="847"/>
    </location>
</feature>
<proteinExistence type="predicted"/>
<dbReference type="EMBL" id="CP101988">
    <property type="protein sequence ID" value="UUI75239.1"/>
    <property type="molecule type" value="Genomic_DNA"/>
</dbReference>
<name>A0ABY5KYJ2_9CELL</name>
<dbReference type="RefSeq" id="WP_227569866.1">
    <property type="nucleotide sequence ID" value="NZ_CP101988.1"/>
</dbReference>
<keyword evidence="3" id="KW-1185">Reference proteome</keyword>
<evidence type="ECO:0008006" key="4">
    <source>
        <dbReference type="Google" id="ProtNLM"/>
    </source>
</evidence>
<evidence type="ECO:0000256" key="1">
    <source>
        <dbReference type="SAM" id="Coils"/>
    </source>
</evidence>
<feature type="coiled-coil region" evidence="1">
    <location>
        <begin position="439"/>
        <end position="576"/>
    </location>
</feature>
<evidence type="ECO:0000313" key="3">
    <source>
        <dbReference type="Proteomes" id="UP001316189"/>
    </source>
</evidence>
<reference evidence="2 3" key="1">
    <citation type="submission" date="2022-07" db="EMBL/GenBank/DDBJ databases">
        <title>Novel species in genus cellulomonas.</title>
        <authorList>
            <person name="Ye L."/>
        </authorList>
    </citation>
    <scope>NUCLEOTIDE SEQUENCE [LARGE SCALE GENOMIC DNA]</scope>
    <source>
        <strain evidence="3">zg-Y338</strain>
    </source>
</reference>
<dbReference type="PANTHER" id="PTHR23159">
    <property type="entry name" value="CENTROSOMAL PROTEIN 2"/>
    <property type="match status" value="1"/>
</dbReference>
<feature type="coiled-coil region" evidence="1">
    <location>
        <begin position="1020"/>
        <end position="1047"/>
    </location>
</feature>
<keyword evidence="1" id="KW-0175">Coiled coil</keyword>
<gene>
    <name evidence="2" type="ORF">NP064_15985</name>
</gene>